<dbReference type="Proteomes" id="UP001295469">
    <property type="component" value="Chromosome C03"/>
</dbReference>
<accession>A0A816IJR9</accession>
<dbReference type="AlphaFoldDB" id="A0A816IJR9"/>
<gene>
    <name evidence="1" type="ORF">DARMORV10_C03P66520.1</name>
</gene>
<dbReference type="EMBL" id="HG994367">
    <property type="protein sequence ID" value="CAF1708010.1"/>
    <property type="molecule type" value="Genomic_DNA"/>
</dbReference>
<reference evidence="1" key="1">
    <citation type="submission" date="2021-01" db="EMBL/GenBank/DDBJ databases">
        <authorList>
            <consortium name="Genoscope - CEA"/>
            <person name="William W."/>
        </authorList>
    </citation>
    <scope>NUCLEOTIDE SEQUENCE</scope>
</reference>
<feature type="non-terminal residue" evidence="1">
    <location>
        <position position="52"/>
    </location>
</feature>
<sequence length="52" mass="5697">AGEVFESLAIPLMKLVWLKTSEMESGDSPLSSSILKDIIIWILPKTEPGLVI</sequence>
<organism evidence="1">
    <name type="scientific">Brassica napus</name>
    <name type="common">Rape</name>
    <dbReference type="NCBI Taxonomy" id="3708"/>
    <lineage>
        <taxon>Eukaryota</taxon>
        <taxon>Viridiplantae</taxon>
        <taxon>Streptophyta</taxon>
        <taxon>Embryophyta</taxon>
        <taxon>Tracheophyta</taxon>
        <taxon>Spermatophyta</taxon>
        <taxon>Magnoliopsida</taxon>
        <taxon>eudicotyledons</taxon>
        <taxon>Gunneridae</taxon>
        <taxon>Pentapetalae</taxon>
        <taxon>rosids</taxon>
        <taxon>malvids</taxon>
        <taxon>Brassicales</taxon>
        <taxon>Brassicaceae</taxon>
        <taxon>Brassiceae</taxon>
        <taxon>Brassica</taxon>
    </lineage>
</organism>
<evidence type="ECO:0000313" key="1">
    <source>
        <dbReference type="EMBL" id="CAF1708010.1"/>
    </source>
</evidence>
<proteinExistence type="predicted"/>
<name>A0A816IJR9_BRANA</name>
<protein>
    <submittedName>
        <fullName evidence="1">(rape) hypothetical protein</fullName>
    </submittedName>
</protein>